<dbReference type="Proteomes" id="UP001222932">
    <property type="component" value="Unassembled WGS sequence"/>
</dbReference>
<dbReference type="EMBL" id="BTCM01000002">
    <property type="protein sequence ID" value="GMK55403.1"/>
    <property type="molecule type" value="Genomic_DNA"/>
</dbReference>
<evidence type="ECO:0000313" key="2">
    <source>
        <dbReference type="EMBL" id="GMK55403.1"/>
    </source>
</evidence>
<keyword evidence="3" id="KW-1185">Reference proteome</keyword>
<evidence type="ECO:0008006" key="4">
    <source>
        <dbReference type="Google" id="ProtNLM"/>
    </source>
</evidence>
<evidence type="ECO:0000313" key="3">
    <source>
        <dbReference type="Proteomes" id="UP001222932"/>
    </source>
</evidence>
<organism evidence="2 3">
    <name type="scientific">Cutaneotrichosporon spelunceum</name>
    <dbReference type="NCBI Taxonomy" id="1672016"/>
    <lineage>
        <taxon>Eukaryota</taxon>
        <taxon>Fungi</taxon>
        <taxon>Dikarya</taxon>
        <taxon>Basidiomycota</taxon>
        <taxon>Agaricomycotina</taxon>
        <taxon>Tremellomycetes</taxon>
        <taxon>Trichosporonales</taxon>
        <taxon>Trichosporonaceae</taxon>
        <taxon>Cutaneotrichosporon</taxon>
    </lineage>
</organism>
<gene>
    <name evidence="2" type="ORF">CspeluHIS016_0204590</name>
</gene>
<evidence type="ECO:0000256" key="1">
    <source>
        <dbReference type="SAM" id="MobiDB-lite"/>
    </source>
</evidence>
<protein>
    <recommendedName>
        <fullName evidence="4">Lipid droplet-associated perilipin protein</fullName>
    </recommendedName>
</protein>
<feature type="compositionally biased region" description="Basic and acidic residues" evidence="1">
    <location>
        <begin position="251"/>
        <end position="261"/>
    </location>
</feature>
<accession>A0AAD3YAU7</accession>
<reference evidence="2" key="2">
    <citation type="submission" date="2023-06" db="EMBL/GenBank/DDBJ databases">
        <authorList>
            <person name="Kobayashi Y."/>
            <person name="Kayamori A."/>
            <person name="Aoki K."/>
            <person name="Shiwa Y."/>
            <person name="Fujita N."/>
            <person name="Sugita T."/>
            <person name="Iwasaki W."/>
            <person name="Tanaka N."/>
            <person name="Takashima M."/>
        </authorList>
    </citation>
    <scope>NUCLEOTIDE SEQUENCE</scope>
    <source>
        <strain evidence="2">HIS016</strain>
    </source>
</reference>
<name>A0AAD3YAU7_9TREE</name>
<feature type="region of interest" description="Disordered" evidence="1">
    <location>
        <begin position="234"/>
        <end position="279"/>
    </location>
</feature>
<comment type="caution">
    <text evidence="2">The sequence shown here is derived from an EMBL/GenBank/DDBJ whole genome shotgun (WGS) entry which is preliminary data.</text>
</comment>
<proteinExistence type="predicted"/>
<dbReference type="AlphaFoldDB" id="A0AAD3YAU7"/>
<feature type="compositionally biased region" description="Acidic residues" evidence="1">
    <location>
        <begin position="268"/>
        <end position="279"/>
    </location>
</feature>
<reference evidence="2" key="1">
    <citation type="journal article" date="2023" name="BMC Genomics">
        <title>Chromosome-level genome assemblies of Cutaneotrichosporon spp. (Trichosporonales, Basidiomycota) reveal imbalanced evolution between nucleotide sequences and chromosome synteny.</title>
        <authorList>
            <person name="Kobayashi Y."/>
            <person name="Kayamori A."/>
            <person name="Aoki K."/>
            <person name="Shiwa Y."/>
            <person name="Matsutani M."/>
            <person name="Fujita N."/>
            <person name="Sugita T."/>
            <person name="Iwasaki W."/>
            <person name="Tanaka N."/>
            <person name="Takashima M."/>
        </authorList>
    </citation>
    <scope>NUCLEOTIDE SEQUENCE</scope>
    <source>
        <strain evidence="2">HIS016</strain>
    </source>
</reference>
<feature type="compositionally biased region" description="Basic and acidic residues" evidence="1">
    <location>
        <begin position="234"/>
        <end position="244"/>
    </location>
</feature>
<sequence>MAASVQTQPNGSASHLKIVDRVNSVPVVHDSVAYAEQLINSTQLTSNLYQTVLGLAARALLTAEPVISRTQPLINSADNLAVATFDRVEAAFPYPFKTPTQELAGFKQAKAFHDDRVVPAIEEVIKKTSAINGELGSLQNRAVEVIHKGEKASHELVEQLKALREQSKDLPAQLIEGLGKVTADVKAIVLAKDGTVQEKTNKLGSYVVEQVKPIIDEIYKHVLGSKKAAVETVEKAVPSSEKKVAAAPSEKVTEAPSEKVAETPSETPSEDEAADTPSE</sequence>